<feature type="domain" description="Nephrocystin 3-like N-terminal" evidence="4">
    <location>
        <begin position="243"/>
        <end position="381"/>
    </location>
</feature>
<evidence type="ECO:0000259" key="4">
    <source>
        <dbReference type="Pfam" id="PF24883"/>
    </source>
</evidence>
<feature type="domain" description="Fungal STAND N-terminal Goodbye" evidence="3">
    <location>
        <begin position="13"/>
        <end position="135"/>
    </location>
</feature>
<dbReference type="InterPro" id="IPR031350">
    <property type="entry name" value="Goodbye_dom"/>
</dbReference>
<dbReference type="PANTHER" id="PTHR10039:SF17">
    <property type="entry name" value="FUNGAL STAND N-TERMINAL GOODBYE DOMAIN-CONTAINING PROTEIN-RELATED"/>
    <property type="match status" value="1"/>
</dbReference>
<reference evidence="5 6" key="2">
    <citation type="submission" date="2015-05" db="EMBL/GenBank/DDBJ databases">
        <authorList>
            <person name="Morales-Cruz A."/>
            <person name="Amrine K.C."/>
            <person name="Cantu D."/>
        </authorList>
    </citation>
    <scope>NUCLEOTIDE SEQUENCE [LARGE SCALE GENOMIC DNA]</scope>
    <source>
        <strain evidence="5">DA912</strain>
    </source>
</reference>
<dbReference type="Pfam" id="PF24883">
    <property type="entry name" value="NPHP3_N"/>
    <property type="match status" value="1"/>
</dbReference>
<dbReference type="OrthoDB" id="448455at2759"/>
<evidence type="ECO:0000313" key="6">
    <source>
        <dbReference type="Proteomes" id="UP000034680"/>
    </source>
</evidence>
<feature type="region of interest" description="Disordered" evidence="2">
    <location>
        <begin position="1239"/>
        <end position="1267"/>
    </location>
</feature>
<evidence type="ECO:0000259" key="3">
    <source>
        <dbReference type="Pfam" id="PF17109"/>
    </source>
</evidence>
<gene>
    <name evidence="5" type="ORF">UCDDA912_g07534</name>
</gene>
<name>A0A0G2FD35_9PEZI</name>
<evidence type="ECO:0000256" key="2">
    <source>
        <dbReference type="SAM" id="MobiDB-lite"/>
    </source>
</evidence>
<proteinExistence type="predicted"/>
<feature type="region of interest" description="Disordered" evidence="2">
    <location>
        <begin position="581"/>
        <end position="644"/>
    </location>
</feature>
<organism evidence="5 6">
    <name type="scientific">Diaporthe ampelina</name>
    <dbReference type="NCBI Taxonomy" id="1214573"/>
    <lineage>
        <taxon>Eukaryota</taxon>
        <taxon>Fungi</taxon>
        <taxon>Dikarya</taxon>
        <taxon>Ascomycota</taxon>
        <taxon>Pezizomycotina</taxon>
        <taxon>Sordariomycetes</taxon>
        <taxon>Sordariomycetidae</taxon>
        <taxon>Diaporthales</taxon>
        <taxon>Diaporthaceae</taxon>
        <taxon>Diaporthe</taxon>
    </lineage>
</organism>
<dbReference type="InterPro" id="IPR056884">
    <property type="entry name" value="NPHP3-like_N"/>
</dbReference>
<dbReference type="EMBL" id="LCUC01000299">
    <property type="protein sequence ID" value="KKY32517.1"/>
    <property type="molecule type" value="Genomic_DNA"/>
</dbReference>
<feature type="compositionally biased region" description="Basic and acidic residues" evidence="2">
    <location>
        <begin position="632"/>
        <end position="644"/>
    </location>
</feature>
<keyword evidence="6" id="KW-1185">Reference proteome</keyword>
<dbReference type="Pfam" id="PF17109">
    <property type="entry name" value="Goodbye"/>
    <property type="match status" value="1"/>
</dbReference>
<sequence length="1294" mass="147089">MADDNLNDLGPFWEEAVKAYERECEHPLKIVSGEEQPHDAESLLRLIEKRGGDFKSFRDRHNKLWSRLKRFVEPIVTTGKLVSSVLGSSNTLGAPAAIVLTSVLHLVSSSQGVTQAYDWIESILSDGELGEFCEYLRVSFIGKDEKTHALVEDLNKLLTNEQRLVVALTYKGVTDAVSLGAETKKTVERVEEGVNELSIAVQENNKFQADARLIDNLKHTLRTPAVASTDEWYSWFRRKLLQGSGSWLQNEEFFGYWMQHRAPILWVFGGPGSETYSGTSVGYFFIKENVEDLRNPNIIFKTMAWQIQQTDEVFRNHAARSCEFDQKVIRAEDTWENLFLDYYQGPLSDGRRAILVLDGLDEAGVDAQRRILRLMKDYVSLVRSGRPHRIQFAVFGRSTLRPELKRVKLDREEKIIEVSPSKNHQDMSNYITNRVKDLDIVKVMRRKKPGGPEKAKKFARGIRRKVLDGAGGVFLWMEAKDESQINKILANPPLNLYDMIHSVFYRLSRDPEIDVEMANRLLAWVAFARRPLSFGELDVILRLGSAQANWFLWNHVRGKFASIFRLRYPNNWSAEEVDGIEDDQSTDSDSDHEQASPSKGDNDEDNFSLGGSSEEDNDETDVAGEGYSDNDEEHKAKPRPEAPKISDADQLFSWPQKHTVVDFSHQRFRDFLVLEGNPEKRLKEPLPIGIDVHSVDLQLVTEGFEILRAALDNGVFIENYVVYPAFYIFSHLAAVDERRLSDVAKAHILEGLYWLMRISQVKRSWMRDASASVPELLKPLAVAAGKLWLTKKGYGDEAYLDKSEFEVWFLKGYRSLDEQGNISEQLSNFIWARDGHFRSMSADEIEELADPDAWVAMEAMARSIGDEGDYESGIAWMERAVEALYKTPNGYAVDAFLLAHIARWKRNLGDHAGALEMAKTAWEKNRASLPAVDSYVHSLIQAQDWDGLMYLLDYLKDWDNGYGDTYLAKYFSEYDTPWHIGRACRAQSQPGFIIDAMNQALQLIGRSGDESWMIKKLLYFGKFRNRFYDEDDEPIRLWEEALSRLSTASTVLRRHWSQAKIVYVNLTAQVYFDIAVQNYRSNTETNEAALKLKQLASTTSVDPDGDGEMFAFYTPGYNSLLYGRWLRDYEKAPPAVWRKCFRARILEQMNGLSDDDPTNDTDACKELAISLFQAGDRKNAGLILAVIFETLEKYMAGKSRQRDAESTVEEQNDWAQAIKATGTVSSQVISPYADEFATNGDDNPLVGPHNSLLKRRDTPQRLGPTSSLSLHIDSNAWGYTCDGCGLDAEDTGTM</sequence>
<comment type="caution">
    <text evidence="5">The sequence shown here is derived from an EMBL/GenBank/DDBJ whole genome shotgun (WGS) entry which is preliminary data.</text>
</comment>
<protein>
    <submittedName>
        <fullName evidence="5">Putative nacht and tpr domain protein</fullName>
    </submittedName>
</protein>
<feature type="compositionally biased region" description="Acidic residues" evidence="2">
    <location>
        <begin position="613"/>
        <end position="622"/>
    </location>
</feature>
<dbReference type="PANTHER" id="PTHR10039">
    <property type="entry name" value="AMELOGENIN"/>
    <property type="match status" value="1"/>
</dbReference>
<evidence type="ECO:0000313" key="5">
    <source>
        <dbReference type="EMBL" id="KKY32517.1"/>
    </source>
</evidence>
<keyword evidence="1" id="KW-0677">Repeat</keyword>
<dbReference type="Proteomes" id="UP000034680">
    <property type="component" value="Unassembled WGS sequence"/>
</dbReference>
<evidence type="ECO:0000256" key="1">
    <source>
        <dbReference type="ARBA" id="ARBA00022737"/>
    </source>
</evidence>
<reference evidence="5 6" key="1">
    <citation type="submission" date="2015-05" db="EMBL/GenBank/DDBJ databases">
        <title>Distinctive expansion of gene families associated with plant cell wall degradation and secondary metabolism in the genomes of grapevine trunk pathogens.</title>
        <authorList>
            <person name="Lawrence D.P."/>
            <person name="Travadon R."/>
            <person name="Rolshausen P.E."/>
            <person name="Baumgartner K."/>
        </authorList>
    </citation>
    <scope>NUCLEOTIDE SEQUENCE [LARGE SCALE GENOMIC DNA]</scope>
    <source>
        <strain evidence="5">DA912</strain>
    </source>
</reference>
<accession>A0A0G2FD35</accession>